<dbReference type="Pfam" id="PF00106">
    <property type="entry name" value="adh_short"/>
    <property type="match status" value="1"/>
</dbReference>
<dbReference type="PANTHER" id="PTHR44196">
    <property type="entry name" value="DEHYDROGENASE/REDUCTASE SDR FAMILY MEMBER 7B"/>
    <property type="match status" value="1"/>
</dbReference>
<sequence>MAKRVVIVTGATSGIGFVVAKLLVQRHYFVVMVGRSSERLLQSQAKIDPKRESSEIMSCDLSQQKAIKRLVQIVSDKYIVTALINLAGSGHFKTVLETSDDEIAQTFAANTLGLIYLTKGIAALMVAQGFGQIINVASMAGKLTTPKATIYGSSKAAVIAFSNGLRLELRSKGVKVSTVNTGPVATPFLTKADPSGNYEHSVAPYLLSSKVVAKKIASLLERYQREVNLPWYMEAAAKFYPFVPHLGDYLAGVVFNKK</sequence>
<dbReference type="GO" id="GO:0016491">
    <property type="term" value="F:oxidoreductase activity"/>
    <property type="evidence" value="ECO:0007669"/>
    <property type="project" value="UniProtKB-KW"/>
</dbReference>
<dbReference type="InterPro" id="IPR036291">
    <property type="entry name" value="NAD(P)-bd_dom_sf"/>
</dbReference>
<dbReference type="InterPro" id="IPR020904">
    <property type="entry name" value="Sc_DH/Rdtase_CS"/>
</dbReference>
<dbReference type="Gene3D" id="3.40.50.720">
    <property type="entry name" value="NAD(P)-binding Rossmann-like Domain"/>
    <property type="match status" value="1"/>
</dbReference>
<dbReference type="GO" id="GO:0016020">
    <property type="term" value="C:membrane"/>
    <property type="evidence" value="ECO:0007669"/>
    <property type="project" value="TreeGrafter"/>
</dbReference>
<evidence type="ECO:0000313" key="4">
    <source>
        <dbReference type="EMBL" id="BDR59238.1"/>
    </source>
</evidence>
<comment type="similarity">
    <text evidence="1 3">Belongs to the short-chain dehydrogenases/reductases (SDR) family.</text>
</comment>
<reference evidence="4 5" key="1">
    <citation type="journal article" date="2023" name="Microbiol. Spectr.">
        <title>Symbiosis of Carpenter Bees with Uncharacterized Lactic Acid Bacteria Showing NAD Auxotrophy.</title>
        <authorList>
            <person name="Kawasaki S."/>
            <person name="Ozawa K."/>
            <person name="Mori T."/>
            <person name="Yamamoto A."/>
            <person name="Ito M."/>
            <person name="Ohkuma M."/>
            <person name="Sakamoto M."/>
            <person name="Matsutani M."/>
        </authorList>
    </citation>
    <scope>NUCLEOTIDE SEQUENCE [LARGE SCALE GENOMIC DNA]</scope>
    <source>
        <strain evidence="4 5">XA3</strain>
    </source>
</reference>
<evidence type="ECO:0000256" key="2">
    <source>
        <dbReference type="ARBA" id="ARBA00023002"/>
    </source>
</evidence>
<dbReference type="PRINTS" id="PR00081">
    <property type="entry name" value="GDHRDH"/>
</dbReference>
<dbReference type="PANTHER" id="PTHR44196:SF1">
    <property type="entry name" value="DEHYDROGENASE_REDUCTASE SDR FAMILY MEMBER 7B"/>
    <property type="match status" value="1"/>
</dbReference>
<evidence type="ECO:0000313" key="5">
    <source>
        <dbReference type="Proteomes" id="UP001321861"/>
    </source>
</evidence>
<name>A0AAU9DYH7_9LACO</name>
<dbReference type="KEGG" id="xap:XA3_16790"/>
<keyword evidence="2" id="KW-0560">Oxidoreductase</keyword>
<dbReference type="Proteomes" id="UP001321861">
    <property type="component" value="Chromosome"/>
</dbReference>
<accession>A0AAU9DYH7</accession>
<proteinExistence type="inferred from homology"/>
<keyword evidence="5" id="KW-1185">Reference proteome</keyword>
<dbReference type="InterPro" id="IPR002347">
    <property type="entry name" value="SDR_fam"/>
</dbReference>
<dbReference type="RefSeq" id="WP_317635044.1">
    <property type="nucleotide sequence ID" value="NZ_AP026802.1"/>
</dbReference>
<dbReference type="SUPFAM" id="SSF51735">
    <property type="entry name" value="NAD(P)-binding Rossmann-fold domains"/>
    <property type="match status" value="1"/>
</dbReference>
<gene>
    <name evidence="4" type="ORF">XA3_16790</name>
</gene>
<protein>
    <submittedName>
        <fullName evidence="4">Short-chain dehydrogenase</fullName>
    </submittedName>
</protein>
<dbReference type="AlphaFoldDB" id="A0AAU9DYH7"/>
<dbReference type="EMBL" id="AP026802">
    <property type="protein sequence ID" value="BDR59238.1"/>
    <property type="molecule type" value="Genomic_DNA"/>
</dbReference>
<dbReference type="PRINTS" id="PR00080">
    <property type="entry name" value="SDRFAMILY"/>
</dbReference>
<evidence type="ECO:0000256" key="3">
    <source>
        <dbReference type="RuleBase" id="RU000363"/>
    </source>
</evidence>
<organism evidence="4 5">
    <name type="scientific">Xylocopilactobacillus apicola</name>
    <dbReference type="NCBI Taxonomy" id="2932184"/>
    <lineage>
        <taxon>Bacteria</taxon>
        <taxon>Bacillati</taxon>
        <taxon>Bacillota</taxon>
        <taxon>Bacilli</taxon>
        <taxon>Lactobacillales</taxon>
        <taxon>Lactobacillaceae</taxon>
        <taxon>Xylocopilactobacillus</taxon>
    </lineage>
</organism>
<evidence type="ECO:0000256" key="1">
    <source>
        <dbReference type="ARBA" id="ARBA00006484"/>
    </source>
</evidence>
<dbReference type="PROSITE" id="PS00061">
    <property type="entry name" value="ADH_SHORT"/>
    <property type="match status" value="1"/>
</dbReference>